<organism evidence="12 13">
    <name type="scientific">Candidatus Dojkabacteria bacterium HGW-Dojkabacteria-1</name>
    <dbReference type="NCBI Taxonomy" id="2013761"/>
    <lineage>
        <taxon>Bacteria</taxon>
        <taxon>Candidatus Dojkabacteria</taxon>
    </lineage>
</organism>
<accession>A0A2N2F2Y5</accession>
<dbReference type="GO" id="GO:0070475">
    <property type="term" value="P:rRNA base methylation"/>
    <property type="evidence" value="ECO:0007669"/>
    <property type="project" value="TreeGrafter"/>
</dbReference>
<evidence type="ECO:0000256" key="3">
    <source>
        <dbReference type="ARBA" id="ARBA00022490"/>
    </source>
</evidence>
<dbReference type="EC" id="2.1.1.193" evidence="10"/>
<dbReference type="NCBIfam" id="TIGR00046">
    <property type="entry name" value="RsmE family RNA methyltransferase"/>
    <property type="match status" value="1"/>
</dbReference>
<evidence type="ECO:0000256" key="10">
    <source>
        <dbReference type="PIRNR" id="PIRNR015601"/>
    </source>
</evidence>
<dbReference type="CDD" id="cd18084">
    <property type="entry name" value="RsmE-like"/>
    <property type="match status" value="1"/>
</dbReference>
<evidence type="ECO:0000256" key="8">
    <source>
        <dbReference type="ARBA" id="ARBA00025699"/>
    </source>
</evidence>
<keyword evidence="6 10" id="KW-0808">Transferase</keyword>
<feature type="domain" description="Ribosomal RNA small subunit methyltransferase E methyltransferase" evidence="11">
    <location>
        <begin position="76"/>
        <end position="235"/>
    </location>
</feature>
<comment type="function">
    <text evidence="8 10">Specifically methylates the N3 position of the uracil ring of uridine 1498 (m3U1498) in 16S rRNA. Acts on the fully assembled 30S ribosomal subunit.</text>
</comment>
<evidence type="ECO:0000256" key="6">
    <source>
        <dbReference type="ARBA" id="ARBA00022679"/>
    </source>
</evidence>
<dbReference type="SUPFAM" id="SSF75217">
    <property type="entry name" value="alpha/beta knot"/>
    <property type="match status" value="1"/>
</dbReference>
<sequence length="242" mass="27956">MYKFFVSHKLTEGDITHLSDKDSVFAINSLKIKIEDILEIENYESIFHAIVTDIQKNSVEIEIKEKVREKERIENIGITIVQSLSNESKFNYFVEKSVEIGIDRIIPVESKYSLRTKNKALKDYGLWRKIVKDAKEQSRTQRETIIEKPIRLLDLQLEKNTNKVCLATENVDTINLKEYLGNIDIKKPFVIAIGPEKGWGEKDIQILKNLGFRFVKLEGNILRTETSGLVIGTILKYLRGEI</sequence>
<comment type="subcellular location">
    <subcellularLocation>
        <location evidence="1 10">Cytoplasm</location>
    </subcellularLocation>
</comment>
<evidence type="ECO:0000256" key="1">
    <source>
        <dbReference type="ARBA" id="ARBA00004496"/>
    </source>
</evidence>
<evidence type="ECO:0000256" key="7">
    <source>
        <dbReference type="ARBA" id="ARBA00022691"/>
    </source>
</evidence>
<keyword evidence="3 10" id="KW-0963">Cytoplasm</keyword>
<dbReference type="EMBL" id="PHAO01000001">
    <property type="protein sequence ID" value="PKN02539.1"/>
    <property type="molecule type" value="Genomic_DNA"/>
</dbReference>
<evidence type="ECO:0000256" key="5">
    <source>
        <dbReference type="ARBA" id="ARBA00022603"/>
    </source>
</evidence>
<dbReference type="PANTHER" id="PTHR30027">
    <property type="entry name" value="RIBOSOMAL RNA SMALL SUBUNIT METHYLTRANSFERASE E"/>
    <property type="match status" value="1"/>
</dbReference>
<dbReference type="InterPro" id="IPR029026">
    <property type="entry name" value="tRNA_m1G_MTases_N"/>
</dbReference>
<evidence type="ECO:0000313" key="12">
    <source>
        <dbReference type="EMBL" id="PKN02539.1"/>
    </source>
</evidence>
<comment type="similarity">
    <text evidence="2 10">Belongs to the RNA methyltransferase RsmE family.</text>
</comment>
<evidence type="ECO:0000259" key="11">
    <source>
        <dbReference type="Pfam" id="PF04452"/>
    </source>
</evidence>
<proteinExistence type="inferred from homology"/>
<dbReference type="InterPro" id="IPR006700">
    <property type="entry name" value="RsmE"/>
</dbReference>
<reference evidence="12 13" key="1">
    <citation type="journal article" date="2017" name="ISME J.">
        <title>Potential for microbial H2 and metal transformations associated with novel bacteria and archaea in deep terrestrial subsurface sediments.</title>
        <authorList>
            <person name="Hernsdorf A.W."/>
            <person name="Amano Y."/>
            <person name="Miyakawa K."/>
            <person name="Ise K."/>
            <person name="Suzuki Y."/>
            <person name="Anantharaman K."/>
            <person name="Probst A."/>
            <person name="Burstein D."/>
            <person name="Thomas B.C."/>
            <person name="Banfield J.F."/>
        </authorList>
    </citation>
    <scope>NUCLEOTIDE SEQUENCE [LARGE SCALE GENOMIC DNA]</scope>
    <source>
        <strain evidence="12">HGW-Dojkabacteria-1</strain>
    </source>
</reference>
<evidence type="ECO:0000256" key="9">
    <source>
        <dbReference type="ARBA" id="ARBA00047944"/>
    </source>
</evidence>
<dbReference type="Gene3D" id="3.40.1280.10">
    <property type="match status" value="1"/>
</dbReference>
<dbReference type="GO" id="GO:0070042">
    <property type="term" value="F:rRNA (uridine-N3-)-methyltransferase activity"/>
    <property type="evidence" value="ECO:0007669"/>
    <property type="project" value="TreeGrafter"/>
</dbReference>
<dbReference type="Proteomes" id="UP000233417">
    <property type="component" value="Unassembled WGS sequence"/>
</dbReference>
<gene>
    <name evidence="12" type="ORF">CVU76_00655</name>
</gene>
<evidence type="ECO:0000313" key="13">
    <source>
        <dbReference type="Proteomes" id="UP000233417"/>
    </source>
</evidence>
<dbReference type="InterPro" id="IPR029028">
    <property type="entry name" value="Alpha/beta_knot_MTases"/>
</dbReference>
<dbReference type="PANTHER" id="PTHR30027:SF3">
    <property type="entry name" value="16S RRNA (URACIL(1498)-N(3))-METHYLTRANSFERASE"/>
    <property type="match status" value="1"/>
</dbReference>
<dbReference type="Pfam" id="PF04452">
    <property type="entry name" value="Methyltrans_RNA"/>
    <property type="match status" value="1"/>
</dbReference>
<keyword evidence="4 10" id="KW-0698">rRNA processing</keyword>
<dbReference type="InterPro" id="IPR046886">
    <property type="entry name" value="RsmE_MTase_dom"/>
</dbReference>
<comment type="catalytic activity">
    <reaction evidence="9 10">
        <text>uridine(1498) in 16S rRNA + S-adenosyl-L-methionine = N(3)-methyluridine(1498) in 16S rRNA + S-adenosyl-L-homocysteine + H(+)</text>
        <dbReference type="Rhea" id="RHEA:42920"/>
        <dbReference type="Rhea" id="RHEA-COMP:10283"/>
        <dbReference type="Rhea" id="RHEA-COMP:10284"/>
        <dbReference type="ChEBI" id="CHEBI:15378"/>
        <dbReference type="ChEBI" id="CHEBI:57856"/>
        <dbReference type="ChEBI" id="CHEBI:59789"/>
        <dbReference type="ChEBI" id="CHEBI:65315"/>
        <dbReference type="ChEBI" id="CHEBI:74502"/>
        <dbReference type="EC" id="2.1.1.193"/>
    </reaction>
</comment>
<evidence type="ECO:0000256" key="4">
    <source>
        <dbReference type="ARBA" id="ARBA00022552"/>
    </source>
</evidence>
<name>A0A2N2F2Y5_9BACT</name>
<evidence type="ECO:0000256" key="2">
    <source>
        <dbReference type="ARBA" id="ARBA00005528"/>
    </source>
</evidence>
<dbReference type="PIRSF" id="PIRSF015601">
    <property type="entry name" value="MTase_slr0722"/>
    <property type="match status" value="1"/>
</dbReference>
<dbReference type="AlphaFoldDB" id="A0A2N2F2Y5"/>
<keyword evidence="5 10" id="KW-0489">Methyltransferase</keyword>
<dbReference type="GO" id="GO:0005737">
    <property type="term" value="C:cytoplasm"/>
    <property type="evidence" value="ECO:0007669"/>
    <property type="project" value="UniProtKB-SubCell"/>
</dbReference>
<comment type="caution">
    <text evidence="12">The sequence shown here is derived from an EMBL/GenBank/DDBJ whole genome shotgun (WGS) entry which is preliminary data.</text>
</comment>
<protein>
    <recommendedName>
        <fullName evidence="10">Ribosomal RNA small subunit methyltransferase E</fullName>
        <ecNumber evidence="10">2.1.1.193</ecNumber>
    </recommendedName>
</protein>
<keyword evidence="7 10" id="KW-0949">S-adenosyl-L-methionine</keyword>